<dbReference type="EMBL" id="BAABAK010000003">
    <property type="protein sequence ID" value="GAA3956276.1"/>
    <property type="molecule type" value="Genomic_DNA"/>
</dbReference>
<dbReference type="RefSeq" id="WP_344765098.1">
    <property type="nucleotide sequence ID" value="NZ_BAABAK010000003.1"/>
</dbReference>
<comment type="caution">
    <text evidence="1">The sequence shown here is derived from an EMBL/GenBank/DDBJ whole genome shotgun (WGS) entry which is preliminary data.</text>
</comment>
<dbReference type="Gene3D" id="3.40.50.2000">
    <property type="entry name" value="Glycogen Phosphorylase B"/>
    <property type="match status" value="2"/>
</dbReference>
<name>A0ABP7NYR8_9SPHI</name>
<sequence length="375" mass="44042">MNILFISEILPINTYASDVVFHRHFKRLISEGHTIHILTDVNSYANRKKDLDSVFRIHLLPNRKWYYPPYKPYGILQKIRFFDYYQLHAKAIIEDNQIDTLIGFVYGDFLATFCSFVQIKTGLPLYSFFHDDTSELNSHKSKKISIENSKKILEVSRFVFIASEALIDNWPQFSKKLKLLYPIPEDARENDKLPIPTKNKAIAYSGSVYNEVIPYLEKVSLFLYHIRVPFYIIGNNDNAKYLSYSYKNVHYQTLFETAKESNDFLIATCKACIIPYPQLLIEMPWIKTCFPSKFIQYTRMGIPTIIIAPIESALGKWCIKNKWPLYLKEYNQKELYELLATKITTTETLNMIELFSSTMFNPDYIHKQLVNYLTL</sequence>
<proteinExistence type="predicted"/>
<dbReference type="Proteomes" id="UP001501081">
    <property type="component" value="Unassembled WGS sequence"/>
</dbReference>
<gene>
    <name evidence="1" type="ORF">GCM10022246_07790</name>
</gene>
<organism evidence="1 2">
    <name type="scientific">Pedobacter ginsengiterrae</name>
    <dbReference type="NCBI Taxonomy" id="871696"/>
    <lineage>
        <taxon>Bacteria</taxon>
        <taxon>Pseudomonadati</taxon>
        <taxon>Bacteroidota</taxon>
        <taxon>Sphingobacteriia</taxon>
        <taxon>Sphingobacteriales</taxon>
        <taxon>Sphingobacteriaceae</taxon>
        <taxon>Pedobacter</taxon>
    </lineage>
</organism>
<evidence type="ECO:0000313" key="1">
    <source>
        <dbReference type="EMBL" id="GAA3956276.1"/>
    </source>
</evidence>
<protein>
    <submittedName>
        <fullName evidence="1">Uncharacterized protein</fullName>
    </submittedName>
</protein>
<dbReference type="SUPFAM" id="SSF53756">
    <property type="entry name" value="UDP-Glycosyltransferase/glycogen phosphorylase"/>
    <property type="match status" value="1"/>
</dbReference>
<evidence type="ECO:0000313" key="2">
    <source>
        <dbReference type="Proteomes" id="UP001501081"/>
    </source>
</evidence>
<accession>A0ABP7NYR8</accession>
<reference evidence="2" key="1">
    <citation type="journal article" date="2019" name="Int. J. Syst. Evol. Microbiol.">
        <title>The Global Catalogue of Microorganisms (GCM) 10K type strain sequencing project: providing services to taxonomists for standard genome sequencing and annotation.</title>
        <authorList>
            <consortium name="The Broad Institute Genomics Platform"/>
            <consortium name="The Broad Institute Genome Sequencing Center for Infectious Disease"/>
            <person name="Wu L."/>
            <person name="Ma J."/>
        </authorList>
    </citation>
    <scope>NUCLEOTIDE SEQUENCE [LARGE SCALE GENOMIC DNA]</scope>
    <source>
        <strain evidence="2">JCM 17338</strain>
    </source>
</reference>
<keyword evidence="2" id="KW-1185">Reference proteome</keyword>